<dbReference type="GO" id="GO:0005886">
    <property type="term" value="C:plasma membrane"/>
    <property type="evidence" value="ECO:0007669"/>
    <property type="project" value="UniProtKB-SubCell"/>
</dbReference>
<dbReference type="EMBL" id="AAQJ02000001">
    <property type="protein sequence ID" value="EDP46718.1"/>
    <property type="molecule type" value="Genomic_DNA"/>
</dbReference>
<feature type="transmembrane region" description="Helical" evidence="8">
    <location>
        <begin position="328"/>
        <end position="353"/>
    </location>
</feature>
<dbReference type="Proteomes" id="UP000054075">
    <property type="component" value="Unassembled WGS sequence"/>
</dbReference>
<dbReference type="PROSITE" id="PS50850">
    <property type="entry name" value="MFS"/>
    <property type="match status" value="1"/>
</dbReference>
<keyword evidence="4 8" id="KW-0812">Transmembrane</keyword>
<evidence type="ECO:0000313" key="11">
    <source>
        <dbReference type="Proteomes" id="UP000054075"/>
    </source>
</evidence>
<feature type="transmembrane region" description="Helical" evidence="8">
    <location>
        <begin position="299"/>
        <end position="316"/>
    </location>
</feature>
<dbReference type="AlphaFoldDB" id="A8PLB6"/>
<feature type="transmembrane region" description="Helical" evidence="8">
    <location>
        <begin position="48"/>
        <end position="71"/>
    </location>
</feature>
<evidence type="ECO:0000259" key="9">
    <source>
        <dbReference type="PROSITE" id="PS50850"/>
    </source>
</evidence>
<evidence type="ECO:0000256" key="7">
    <source>
        <dbReference type="ARBA" id="ARBA00023136"/>
    </source>
</evidence>
<feature type="transmembrane region" description="Helical" evidence="8">
    <location>
        <begin position="272"/>
        <end position="292"/>
    </location>
</feature>
<gene>
    <name evidence="10" type="ORF">RICGR_0379</name>
</gene>
<dbReference type="PANTHER" id="PTHR43528">
    <property type="entry name" value="ALPHA-KETOGLUTARATE PERMEASE"/>
    <property type="match status" value="1"/>
</dbReference>
<keyword evidence="3" id="KW-1003">Cell membrane</keyword>
<accession>A8PLB6</accession>
<comment type="caution">
    <text evidence="10">The sequence shown here is derived from an EMBL/GenBank/DDBJ whole genome shotgun (WGS) entry which is preliminary data.</text>
</comment>
<keyword evidence="7 8" id="KW-0472">Membrane</keyword>
<reference evidence="10" key="1">
    <citation type="submission" date="2006-04" db="EMBL/GenBank/DDBJ databases">
        <authorList>
            <person name="Seshadri R."/>
            <person name="Federici B.A."/>
        </authorList>
    </citation>
    <scope>NUCLEOTIDE SEQUENCE [LARGE SCALE GENOMIC DNA]</scope>
</reference>
<dbReference type="InterPro" id="IPR051084">
    <property type="entry name" value="H+-coupled_symporters"/>
</dbReference>
<evidence type="ECO:0000256" key="4">
    <source>
        <dbReference type="ARBA" id="ARBA00022692"/>
    </source>
</evidence>
<organism evidence="10 11">
    <name type="scientific">Rickettsiella grylli</name>
    <dbReference type="NCBI Taxonomy" id="59196"/>
    <lineage>
        <taxon>Bacteria</taxon>
        <taxon>Pseudomonadati</taxon>
        <taxon>Pseudomonadota</taxon>
        <taxon>Gammaproteobacteria</taxon>
        <taxon>Legionellales</taxon>
        <taxon>Coxiellaceae</taxon>
        <taxon>Rickettsiella</taxon>
    </lineage>
</organism>
<evidence type="ECO:0000256" key="8">
    <source>
        <dbReference type="SAM" id="Phobius"/>
    </source>
</evidence>
<comment type="subcellular location">
    <subcellularLocation>
        <location evidence="1">Cell membrane</location>
        <topology evidence="1">Multi-pass membrane protein</topology>
    </subcellularLocation>
</comment>
<dbReference type="InterPro" id="IPR020846">
    <property type="entry name" value="MFS_dom"/>
</dbReference>
<evidence type="ECO:0000313" key="10">
    <source>
        <dbReference type="EMBL" id="EDP46718.1"/>
    </source>
</evidence>
<feature type="transmembrane region" description="Helical" evidence="8">
    <location>
        <begin position="148"/>
        <end position="170"/>
    </location>
</feature>
<dbReference type="InterPro" id="IPR036259">
    <property type="entry name" value="MFS_trans_sf"/>
</dbReference>
<keyword evidence="11" id="KW-1185">Reference proteome</keyword>
<evidence type="ECO:0000256" key="6">
    <source>
        <dbReference type="ARBA" id="ARBA00022989"/>
    </source>
</evidence>
<dbReference type="SUPFAM" id="SSF103473">
    <property type="entry name" value="MFS general substrate transporter"/>
    <property type="match status" value="1"/>
</dbReference>
<protein>
    <submittedName>
        <fullName evidence="10">Major facilitator superfamily MFS_1</fullName>
    </submittedName>
</protein>
<dbReference type="STRING" id="59196.RICGR_0379"/>
<dbReference type="PANTHER" id="PTHR43528:SF1">
    <property type="entry name" value="ALPHA-KETOGLUTARATE PERMEASE"/>
    <property type="match status" value="1"/>
</dbReference>
<name>A8PLB6_9COXI</name>
<feature type="transmembrane region" description="Helical" evidence="8">
    <location>
        <begin position="182"/>
        <end position="199"/>
    </location>
</feature>
<dbReference type="RefSeq" id="WP_006035690.1">
    <property type="nucleotide sequence ID" value="NZ_AAQJ02000001.1"/>
</dbReference>
<evidence type="ECO:0000256" key="1">
    <source>
        <dbReference type="ARBA" id="ARBA00004651"/>
    </source>
</evidence>
<keyword evidence="5" id="KW-0769">Symport</keyword>
<reference evidence="10" key="2">
    <citation type="submission" date="2007-10" db="EMBL/GenBank/DDBJ databases">
        <authorList>
            <person name="Myers G.S."/>
        </authorList>
    </citation>
    <scope>NUCLEOTIDE SEQUENCE [LARGE SCALE GENOMIC DNA]</scope>
</reference>
<feature type="transmembrane region" description="Helical" evidence="8">
    <location>
        <begin position="392"/>
        <end position="412"/>
    </location>
</feature>
<proteinExistence type="predicted"/>
<dbReference type="eggNOG" id="COG0477">
    <property type="taxonomic scope" value="Bacteria"/>
</dbReference>
<feature type="domain" description="Major facilitator superfamily (MFS) profile" evidence="9">
    <location>
        <begin position="9"/>
        <end position="419"/>
    </location>
</feature>
<dbReference type="Gene3D" id="1.20.1250.20">
    <property type="entry name" value="MFS general substrate transporter like domains"/>
    <property type="match status" value="2"/>
</dbReference>
<dbReference type="GO" id="GO:0015293">
    <property type="term" value="F:symporter activity"/>
    <property type="evidence" value="ECO:0007669"/>
    <property type="project" value="UniProtKB-KW"/>
</dbReference>
<dbReference type="Pfam" id="PF07690">
    <property type="entry name" value="MFS_1"/>
    <property type="match status" value="1"/>
</dbReference>
<feature type="transmembrane region" description="Helical" evidence="8">
    <location>
        <begin position="83"/>
        <end position="101"/>
    </location>
</feature>
<feature type="transmembrane region" description="Helical" evidence="8">
    <location>
        <begin position="240"/>
        <end position="260"/>
    </location>
</feature>
<sequence length="425" mass="46949">MLTRSQKNVIFSACIGTLLEWYDFSLYAYLAGLFAKIFFLSLPSIGLLLSYGVFAVGYLARPVGAVLFGYLGDTRGRKKALSLSVLLMAVATCGIGFLPHYSTIGVSAPGLLLFFRLMQGIAVGGEAFGSACFIVESIPSDKTGFFSALIWASSVMGLLLGSFIVFIIFVSFQDDFLYRFGWRFPFFLATISGLVAYYIRAKTAESREFQDLDKHNLIEKFPIKTIFVSYKRLLAQLMGLYLLSALITYLVFIFMPVYLTDILGRSKLYVHALNNLLLMLLIVFDIFFGWLSDKYERKYLMLIGASGLLCLSYPLYVMVSQGSLLTMMIAQLIFTVFAASFQGPLMALTLDLIPAAIRFSLGALSYNLAYSFFGGTAPMVVIYLIAKTSNVAIPGLYLVFGASVALGSLLMIKSNNVHRFNPIAP</sequence>
<keyword evidence="2" id="KW-0813">Transport</keyword>
<keyword evidence="6 8" id="KW-1133">Transmembrane helix</keyword>
<evidence type="ECO:0000256" key="3">
    <source>
        <dbReference type="ARBA" id="ARBA00022475"/>
    </source>
</evidence>
<evidence type="ECO:0000256" key="5">
    <source>
        <dbReference type="ARBA" id="ARBA00022847"/>
    </source>
</evidence>
<dbReference type="OrthoDB" id="3690818at2"/>
<evidence type="ECO:0000256" key="2">
    <source>
        <dbReference type="ARBA" id="ARBA00022448"/>
    </source>
</evidence>
<feature type="transmembrane region" description="Helical" evidence="8">
    <location>
        <begin position="365"/>
        <end position="386"/>
    </location>
</feature>
<dbReference type="InterPro" id="IPR011701">
    <property type="entry name" value="MFS"/>
</dbReference>
<feature type="transmembrane region" description="Helical" evidence="8">
    <location>
        <begin position="113"/>
        <end position="136"/>
    </location>
</feature>